<evidence type="ECO:0000313" key="1">
    <source>
        <dbReference type="EMBL" id="EAI5407186.1"/>
    </source>
</evidence>
<dbReference type="EMBL" id="AACCXM010000001">
    <property type="protein sequence ID" value="EAK0467973.1"/>
    <property type="molecule type" value="Genomic_DNA"/>
</dbReference>
<comment type="caution">
    <text evidence="2">The sequence shown here is derived from an EMBL/GenBank/DDBJ whole genome shotgun (WGS) entry which is preliminary data.</text>
</comment>
<dbReference type="EMBL" id="AABQDW010000001">
    <property type="protein sequence ID" value="EAI5407186.1"/>
    <property type="molecule type" value="Genomic_DNA"/>
</dbReference>
<dbReference type="RefSeq" id="WP_120655516.1">
    <property type="nucleotide sequence ID" value="NZ_AABUZP020000005.1"/>
</dbReference>
<organism evidence="2">
    <name type="scientific">Campylobacter fetus</name>
    <dbReference type="NCBI Taxonomy" id="196"/>
    <lineage>
        <taxon>Bacteria</taxon>
        <taxon>Pseudomonadati</taxon>
        <taxon>Campylobacterota</taxon>
        <taxon>Epsilonproteobacteria</taxon>
        <taxon>Campylobacterales</taxon>
        <taxon>Campylobacteraceae</taxon>
        <taxon>Campylobacter</taxon>
    </lineage>
</organism>
<evidence type="ECO:0000313" key="3">
    <source>
        <dbReference type="Proteomes" id="UP000557842"/>
    </source>
</evidence>
<sequence>MKHAFTVLELILVIVIVGISAAAVPALVMSSTKTNEAVLLQEAITSSKTKLSQILLYPWNSALNQSNSNTSSFPILKTSSVDNLAKSRPGLNSFYNKRDITRLKDDGTTEEVNAEIVGTAAKKEGINQFDQDKGSIDISNPKFNERKNILKLDYTVTVSYLYVPNNEGNLEGAYTKNTTNEISVKIETTATLSDKKKNVVMRAYSFNIGTPKIITKSFANSEFK</sequence>
<dbReference type="NCBIfam" id="TIGR02532">
    <property type="entry name" value="IV_pilin_GFxxxE"/>
    <property type="match status" value="1"/>
</dbReference>
<reference evidence="2 3" key="1">
    <citation type="submission" date="2018-05" db="EMBL/GenBank/DDBJ databases">
        <authorList>
            <consortium name="PulseNet: The National Subtyping Network for Foodborne Disease Surveillance"/>
            <person name="Tarr C.L."/>
            <person name="Trees E."/>
            <person name="Katz L.S."/>
            <person name="Carleton-Romer H.A."/>
            <person name="Stroika S."/>
            <person name="Kucerova Z."/>
            <person name="Roache K.F."/>
            <person name="Sabol A.L."/>
            <person name="Besser J."/>
            <person name="Gerner-Smidt P."/>
        </authorList>
    </citation>
    <scope>NUCLEOTIDE SEQUENCE</scope>
    <source>
        <strain evidence="1 3">2016D-0221</strain>
        <strain evidence="2">D4313</strain>
    </source>
</reference>
<dbReference type="InterPro" id="IPR012902">
    <property type="entry name" value="N_methyl_site"/>
</dbReference>
<evidence type="ECO:0000313" key="2">
    <source>
        <dbReference type="EMBL" id="EAK0467973.1"/>
    </source>
</evidence>
<gene>
    <name evidence="2" type="ORF">AAH24_01100</name>
    <name evidence="1" type="ORF">BVH53_00455</name>
</gene>
<proteinExistence type="predicted"/>
<dbReference type="Proteomes" id="UP000557842">
    <property type="component" value="Unassembled WGS sequence"/>
</dbReference>
<name>A0A5L9WPW1_CAMFE</name>
<protein>
    <submittedName>
        <fullName evidence="2">Type II secretion system protein</fullName>
    </submittedName>
</protein>
<accession>A0A5L9WPW1</accession>
<dbReference type="AlphaFoldDB" id="A0A5L9WPW1"/>